<evidence type="ECO:0000256" key="2">
    <source>
        <dbReference type="SAM" id="SignalP"/>
    </source>
</evidence>
<evidence type="ECO:0000313" key="3">
    <source>
        <dbReference type="EMBL" id="AXR05246.1"/>
    </source>
</evidence>
<reference evidence="3 4" key="1">
    <citation type="submission" date="2018-08" db="EMBL/GenBank/DDBJ databases">
        <title>Salinimonas sediminis sp. nov., a piezophilic bacterium isolated from a deep-sea sediment sample from the New Britain Trench.</title>
        <authorList>
            <person name="Cao J."/>
        </authorList>
    </citation>
    <scope>NUCLEOTIDE SEQUENCE [LARGE SCALE GENOMIC DNA]</scope>
    <source>
        <strain evidence="3 4">N102</strain>
    </source>
</reference>
<feature type="compositionally biased region" description="Pro residues" evidence="1">
    <location>
        <begin position="59"/>
        <end position="72"/>
    </location>
</feature>
<dbReference type="OrthoDB" id="4750212at2"/>
<dbReference type="Proteomes" id="UP000262073">
    <property type="component" value="Chromosome"/>
</dbReference>
<evidence type="ECO:0000313" key="4">
    <source>
        <dbReference type="Proteomes" id="UP000262073"/>
    </source>
</evidence>
<feature type="signal peptide" evidence="2">
    <location>
        <begin position="1"/>
        <end position="21"/>
    </location>
</feature>
<gene>
    <name evidence="3" type="ORF">D0Y50_01975</name>
</gene>
<dbReference type="AlphaFoldDB" id="A0A346NI89"/>
<dbReference type="EMBL" id="CP031769">
    <property type="protein sequence ID" value="AXR05246.1"/>
    <property type="molecule type" value="Genomic_DNA"/>
</dbReference>
<name>A0A346NI89_9ALTE</name>
<dbReference type="RefSeq" id="WP_117315241.1">
    <property type="nucleotide sequence ID" value="NZ_CP031769.1"/>
</dbReference>
<keyword evidence="2" id="KW-0732">Signal</keyword>
<evidence type="ECO:0000256" key="1">
    <source>
        <dbReference type="SAM" id="MobiDB-lite"/>
    </source>
</evidence>
<feature type="region of interest" description="Disordered" evidence="1">
    <location>
        <begin position="53"/>
        <end position="97"/>
    </location>
</feature>
<keyword evidence="4" id="KW-1185">Reference proteome</keyword>
<sequence>MKQRLSCVVAFTGLLSTGVYAQNITHAELTKCASIEQNDTRLACFDRLMHTEQAQAASPRPPAPPQAAPQPPIESTAKAGAVAASQTPTAPVRKSEPVAEFGMEAQRQREQAVDEISATITQVAKDPRGKYIITLDNDMVWKQQDTDYFRPKKGDLATVERGALGVFYFAVESGNRRIKVKRLK</sequence>
<dbReference type="KEGG" id="salm:D0Y50_01975"/>
<protein>
    <submittedName>
        <fullName evidence="3">Uncharacterized protein</fullName>
    </submittedName>
</protein>
<feature type="chain" id="PRO_5016732843" evidence="2">
    <location>
        <begin position="22"/>
        <end position="184"/>
    </location>
</feature>
<organism evidence="3 4">
    <name type="scientific">Salinimonas sediminis</name>
    <dbReference type="NCBI Taxonomy" id="2303538"/>
    <lineage>
        <taxon>Bacteria</taxon>
        <taxon>Pseudomonadati</taxon>
        <taxon>Pseudomonadota</taxon>
        <taxon>Gammaproteobacteria</taxon>
        <taxon>Alteromonadales</taxon>
        <taxon>Alteromonadaceae</taxon>
        <taxon>Alteromonas/Salinimonas group</taxon>
        <taxon>Salinimonas</taxon>
    </lineage>
</organism>
<proteinExistence type="predicted"/>
<accession>A0A346NI89</accession>